<gene>
    <name evidence="1" type="ORF">K3G42_010714</name>
</gene>
<dbReference type="Proteomes" id="UP000827872">
    <property type="component" value="Linkage Group LG15"/>
</dbReference>
<accession>A0ACB8EVC5</accession>
<evidence type="ECO:0000313" key="2">
    <source>
        <dbReference type="Proteomes" id="UP000827872"/>
    </source>
</evidence>
<reference evidence="1" key="1">
    <citation type="submission" date="2021-08" db="EMBL/GenBank/DDBJ databases">
        <title>The first chromosome-level gecko genome reveals the dynamic sex chromosomes of Neotropical dwarf geckos (Sphaerodactylidae: Sphaerodactylus).</title>
        <authorList>
            <person name="Pinto B.J."/>
            <person name="Keating S.E."/>
            <person name="Gamble T."/>
        </authorList>
    </citation>
    <scope>NUCLEOTIDE SEQUENCE</scope>
    <source>
        <strain evidence="1">TG3544</strain>
    </source>
</reference>
<sequence>MELGLEALDPDSIERSLLVEVEHVPVVSSLAEEWGNVWGFKARPDDLLICTYPKAGTTWMQEIVDMVQHGGDPQTCARAPTHERMPFIDMIPPKPIPSGVDQAVGMPSPRTLKTHLPVQLIPPSFWEQKCKIIYVARNAKDNAVSYFHFHHSGKLLPEPGTWDQFLHNFIAGKVAWGSWFDHVRGWWEAKDRHPILYLFYEGLKETPAREIQKVAQFLGVTLPEPLVNQIVQHTTFESMKENPMTNYSTVPSFILDQSVSHFMRKGDQDLESMSVKRSQIADVQGVPLMKDTADKWHDIWDFQARPDDLLICTYPKAGTTWIQEIVEMVQHGGDPEKCDQTPIEKRMPFIELILPKPFPLNLEVVKSMPSPRSLKFHLPVQLMPPSVWEQNCKIIYVARNAKDNVVSYFHFHRMNKGLPEPGNWDQFVENFLAAKTAYGSWFDHVRGWWEAKDKHPILYLFYEDMKEDPAREIRKVAQFMGVELSEAALNRIVKHTTFESMKVNPKVNHSSVPSSVLDQTISPFMRKGTVGDWKEHFTVAQSERLDEACAQKLKGSSLTFRTEL</sequence>
<keyword evidence="2" id="KW-1185">Reference proteome</keyword>
<proteinExistence type="predicted"/>
<name>A0ACB8EVC5_9SAUR</name>
<dbReference type="EMBL" id="CM037628">
    <property type="protein sequence ID" value="KAH7996746.1"/>
    <property type="molecule type" value="Genomic_DNA"/>
</dbReference>
<comment type="caution">
    <text evidence="1">The sequence shown here is derived from an EMBL/GenBank/DDBJ whole genome shotgun (WGS) entry which is preliminary data.</text>
</comment>
<protein>
    <submittedName>
        <fullName evidence="1">Uncharacterized protein</fullName>
    </submittedName>
</protein>
<evidence type="ECO:0000313" key="1">
    <source>
        <dbReference type="EMBL" id="KAH7996746.1"/>
    </source>
</evidence>
<organism evidence="1 2">
    <name type="scientific">Sphaerodactylus townsendi</name>
    <dbReference type="NCBI Taxonomy" id="933632"/>
    <lineage>
        <taxon>Eukaryota</taxon>
        <taxon>Metazoa</taxon>
        <taxon>Chordata</taxon>
        <taxon>Craniata</taxon>
        <taxon>Vertebrata</taxon>
        <taxon>Euteleostomi</taxon>
        <taxon>Lepidosauria</taxon>
        <taxon>Squamata</taxon>
        <taxon>Bifurcata</taxon>
        <taxon>Gekkota</taxon>
        <taxon>Sphaerodactylidae</taxon>
        <taxon>Sphaerodactylus</taxon>
    </lineage>
</organism>